<gene>
    <name evidence="2" type="ORF">SAMN06269185_1060</name>
</gene>
<accession>A0A285NEQ6</accession>
<feature type="region of interest" description="Disordered" evidence="1">
    <location>
        <begin position="214"/>
        <end position="239"/>
    </location>
</feature>
<name>A0A285NEQ6_NATPI</name>
<reference evidence="2 3" key="1">
    <citation type="submission" date="2017-09" db="EMBL/GenBank/DDBJ databases">
        <authorList>
            <person name="Ehlers B."/>
            <person name="Leendertz F.H."/>
        </authorList>
    </citation>
    <scope>NUCLEOTIDE SEQUENCE [LARGE SCALE GENOMIC DNA]</scope>
    <source>
        <strain evidence="2 3">DSM 27208</strain>
    </source>
</reference>
<dbReference type="OrthoDB" id="204371at2157"/>
<feature type="region of interest" description="Disordered" evidence="1">
    <location>
        <begin position="1"/>
        <end position="33"/>
    </location>
</feature>
<evidence type="ECO:0000313" key="2">
    <source>
        <dbReference type="EMBL" id="SNZ06131.1"/>
    </source>
</evidence>
<evidence type="ECO:0000256" key="1">
    <source>
        <dbReference type="SAM" id="MobiDB-lite"/>
    </source>
</evidence>
<dbReference type="EMBL" id="OBEJ01000001">
    <property type="protein sequence ID" value="SNZ06131.1"/>
    <property type="molecule type" value="Genomic_DNA"/>
</dbReference>
<dbReference type="Proteomes" id="UP000219453">
    <property type="component" value="Unassembled WGS sequence"/>
</dbReference>
<feature type="compositionally biased region" description="Basic and acidic residues" evidence="1">
    <location>
        <begin position="222"/>
        <end position="239"/>
    </location>
</feature>
<keyword evidence="3" id="KW-1185">Reference proteome</keyword>
<organism evidence="2 3">
    <name type="scientific">Natronoarchaeum philippinense</name>
    <dbReference type="NCBI Taxonomy" id="558529"/>
    <lineage>
        <taxon>Archaea</taxon>
        <taxon>Methanobacteriati</taxon>
        <taxon>Methanobacteriota</taxon>
        <taxon>Stenosarchaea group</taxon>
        <taxon>Halobacteria</taxon>
        <taxon>Halobacteriales</taxon>
        <taxon>Natronoarchaeaceae</taxon>
    </lineage>
</organism>
<sequence length="284" mass="32211">MSAAASPDPEDGPPEVEEREDVHDGPPWTGPFFELLGERKRQERDLKIILTAKDGETGIGKSACGTFVAKIGDTSPGGFNAKLKATLDPPEYFDMYGTLELGSAAILDEAEQLDARRSNSHENVDASHVWQQQRVRQIVSILILPSPEEIDSRMERLADVWINVERRGRARVYRKRIHPIKRSVYYETMQTFEFPNMDKDPDYQALSSMKSEMIDNPESDDNWMRKSEHERKKDRAVKQAKREVRDKLLTSLYKDAGIGAPDLASAPAVEITDGRIRQIASERR</sequence>
<dbReference type="AlphaFoldDB" id="A0A285NEQ6"/>
<evidence type="ECO:0000313" key="3">
    <source>
        <dbReference type="Proteomes" id="UP000219453"/>
    </source>
</evidence>
<protein>
    <submittedName>
        <fullName evidence="2">Uncharacterized protein</fullName>
    </submittedName>
</protein>
<feature type="compositionally biased region" description="Acidic residues" evidence="1">
    <location>
        <begin position="8"/>
        <end position="19"/>
    </location>
</feature>
<dbReference type="RefSeq" id="WP_218839127.1">
    <property type="nucleotide sequence ID" value="NZ_OBEJ01000001.1"/>
</dbReference>
<proteinExistence type="predicted"/>